<gene>
    <name evidence="2" type="ORF">AALB_1847</name>
</gene>
<dbReference type="AlphaFoldDB" id="R9PK94"/>
<feature type="signal peptide" evidence="1">
    <location>
        <begin position="1"/>
        <end position="24"/>
    </location>
</feature>
<dbReference type="Proteomes" id="UP000014461">
    <property type="component" value="Unassembled WGS sequence"/>
</dbReference>
<dbReference type="PROSITE" id="PS51257">
    <property type="entry name" value="PROKAR_LIPOPROTEIN"/>
    <property type="match status" value="1"/>
</dbReference>
<keyword evidence="1" id="KW-0732">Signal</keyword>
<evidence type="ECO:0000256" key="1">
    <source>
        <dbReference type="SAM" id="SignalP"/>
    </source>
</evidence>
<proteinExistence type="predicted"/>
<keyword evidence="3" id="KW-1185">Reference proteome</keyword>
<name>R9PK94_AGAAL</name>
<dbReference type="OrthoDB" id="195616at2"/>
<sequence length="135" mass="15207">MSFKPLYQFAVLLSLACFSLFALASGEQQIASAFKNKVSDLQVNSSGYVVRVLADDEQGSRHQRFILKLNNGQTLLVAHNIDLAPGLKNLRVGDKVEFFGEYEWNNKGGVIHWTHHDPAGRHIDGWLKHRGVQYD</sequence>
<comment type="caution">
    <text evidence="2">The sequence shown here is derived from an EMBL/GenBank/DDBJ whole genome shotgun (WGS) entry which is preliminary data.</text>
</comment>
<evidence type="ECO:0008006" key="4">
    <source>
        <dbReference type="Google" id="ProtNLM"/>
    </source>
</evidence>
<dbReference type="RefSeq" id="WP_016401535.1">
    <property type="nucleotide sequence ID" value="NZ_BARX01000010.1"/>
</dbReference>
<dbReference type="EMBL" id="BARX01000010">
    <property type="protein sequence ID" value="GAD01767.1"/>
    <property type="molecule type" value="Genomic_DNA"/>
</dbReference>
<feature type="chain" id="PRO_5004488112" description="DUF3465 domain-containing protein" evidence="1">
    <location>
        <begin position="25"/>
        <end position="135"/>
    </location>
</feature>
<reference evidence="2" key="1">
    <citation type="journal article" date="2013" name="Genome Announc.">
        <title>Draft Genome Sequence of Agarivorans albus Strain MKT 106T, an Agarolytic Marine Bacterium.</title>
        <authorList>
            <person name="Yasuike M."/>
            <person name="Nakamura Y."/>
            <person name="Kai W."/>
            <person name="Fujiwara A."/>
            <person name="Fukui Y."/>
            <person name="Satomi M."/>
            <person name="Sano M."/>
        </authorList>
    </citation>
    <scope>NUCLEOTIDE SEQUENCE [LARGE SCALE GENOMIC DNA]</scope>
</reference>
<dbReference type="STRING" id="1331007.AALB_1847"/>
<dbReference type="Pfam" id="PF11948">
    <property type="entry name" value="DUF3465"/>
    <property type="match status" value="1"/>
</dbReference>
<protein>
    <recommendedName>
        <fullName evidence="4">DUF3465 domain-containing protein</fullName>
    </recommendedName>
</protein>
<dbReference type="InterPro" id="IPR021856">
    <property type="entry name" value="DUF3465"/>
</dbReference>
<accession>R9PK94</accession>
<organism evidence="2 3">
    <name type="scientific">Agarivorans albus MKT 106</name>
    <dbReference type="NCBI Taxonomy" id="1331007"/>
    <lineage>
        <taxon>Bacteria</taxon>
        <taxon>Pseudomonadati</taxon>
        <taxon>Pseudomonadota</taxon>
        <taxon>Gammaproteobacteria</taxon>
        <taxon>Alteromonadales</taxon>
        <taxon>Alteromonadaceae</taxon>
        <taxon>Agarivorans</taxon>
    </lineage>
</organism>
<evidence type="ECO:0000313" key="2">
    <source>
        <dbReference type="EMBL" id="GAD01767.1"/>
    </source>
</evidence>
<evidence type="ECO:0000313" key="3">
    <source>
        <dbReference type="Proteomes" id="UP000014461"/>
    </source>
</evidence>